<dbReference type="Proteomes" id="UP000694845">
    <property type="component" value="Unplaced"/>
</dbReference>
<feature type="region of interest" description="Disordered" evidence="1">
    <location>
        <begin position="568"/>
        <end position="634"/>
    </location>
</feature>
<feature type="compositionally biased region" description="Polar residues" evidence="1">
    <location>
        <begin position="322"/>
        <end position="337"/>
    </location>
</feature>
<feature type="compositionally biased region" description="Polar residues" evidence="1">
    <location>
        <begin position="568"/>
        <end position="577"/>
    </location>
</feature>
<feature type="compositionally biased region" description="Low complexity" evidence="1">
    <location>
        <begin position="343"/>
        <end position="360"/>
    </location>
</feature>
<feature type="compositionally biased region" description="Polar residues" evidence="1">
    <location>
        <begin position="254"/>
        <end position="277"/>
    </location>
</feature>
<evidence type="ECO:0000259" key="2">
    <source>
        <dbReference type="Pfam" id="PF15072"/>
    </source>
</evidence>
<dbReference type="GO" id="GO:0000725">
    <property type="term" value="P:recombinational repair"/>
    <property type="evidence" value="ECO:0007669"/>
    <property type="project" value="InterPro"/>
</dbReference>
<evidence type="ECO:0000313" key="3">
    <source>
        <dbReference type="Proteomes" id="UP000694845"/>
    </source>
</evidence>
<feature type="region of interest" description="Disordered" evidence="1">
    <location>
        <begin position="760"/>
        <end position="871"/>
    </location>
</feature>
<feature type="region of interest" description="Disordered" evidence="1">
    <location>
        <begin position="236"/>
        <end position="281"/>
    </location>
</feature>
<protein>
    <submittedName>
        <fullName evidence="4 5">Uncharacterized protein LOC110975817</fullName>
    </submittedName>
</protein>
<dbReference type="PANTHER" id="PTHR14523:SF1">
    <property type="entry name" value="HOMOLOGOUS RECOMBINATION OB-FOLD PROTEIN"/>
    <property type="match status" value="1"/>
</dbReference>
<feature type="compositionally biased region" description="Low complexity" evidence="1">
    <location>
        <begin position="524"/>
        <end position="535"/>
    </location>
</feature>
<dbReference type="RefSeq" id="XP_022084326.1">
    <property type="nucleotide sequence ID" value="XM_022228634.1"/>
</dbReference>
<evidence type="ECO:0000313" key="4">
    <source>
        <dbReference type="RefSeq" id="XP_022084317.1"/>
    </source>
</evidence>
<dbReference type="InterPro" id="IPR058570">
    <property type="entry name" value="HROB_OB"/>
</dbReference>
<feature type="compositionally biased region" description="Polar residues" evidence="1">
    <location>
        <begin position="199"/>
        <end position="223"/>
    </location>
</feature>
<dbReference type="InterPro" id="IPR028045">
    <property type="entry name" value="HROB"/>
</dbReference>
<dbReference type="OMA" id="RPFTTHG"/>
<feature type="region of interest" description="Disordered" evidence="1">
    <location>
        <begin position="921"/>
        <end position="943"/>
    </location>
</feature>
<feature type="region of interest" description="Disordered" evidence="1">
    <location>
        <begin position="322"/>
        <end position="361"/>
    </location>
</feature>
<dbReference type="PANTHER" id="PTHR14523">
    <property type="entry name" value="UNCHARACTERIZED PROTEIN C17ORF53 HOMOLOG"/>
    <property type="match status" value="1"/>
</dbReference>
<keyword evidence="3" id="KW-1185">Reference proteome</keyword>
<dbReference type="RefSeq" id="XP_022084317.1">
    <property type="nucleotide sequence ID" value="XM_022228625.1"/>
</dbReference>
<feature type="compositionally biased region" description="Low complexity" evidence="1">
    <location>
        <begin position="921"/>
        <end position="931"/>
    </location>
</feature>
<name>A0A8B7XVN6_ACAPL</name>
<feature type="compositionally biased region" description="Polar residues" evidence="1">
    <location>
        <begin position="426"/>
        <end position="482"/>
    </location>
</feature>
<dbReference type="AlphaFoldDB" id="A0A8B7XVN6"/>
<proteinExistence type="predicted"/>
<dbReference type="Pfam" id="PF15072">
    <property type="entry name" value="HROB"/>
    <property type="match status" value="1"/>
</dbReference>
<feature type="compositionally biased region" description="Basic and acidic residues" evidence="1">
    <location>
        <begin position="784"/>
        <end position="799"/>
    </location>
</feature>
<evidence type="ECO:0000313" key="5">
    <source>
        <dbReference type="RefSeq" id="XP_022084326.1"/>
    </source>
</evidence>
<reference evidence="4 5" key="1">
    <citation type="submission" date="2025-04" db="UniProtKB">
        <authorList>
            <consortium name="RefSeq"/>
        </authorList>
    </citation>
    <scope>IDENTIFICATION</scope>
</reference>
<feature type="compositionally biased region" description="Low complexity" evidence="1">
    <location>
        <begin position="761"/>
        <end position="774"/>
    </location>
</feature>
<feature type="domain" description="Homologous recombination OB-fold protein OB-fold" evidence="2">
    <location>
        <begin position="681"/>
        <end position="763"/>
    </location>
</feature>
<evidence type="ECO:0000256" key="1">
    <source>
        <dbReference type="SAM" id="MobiDB-lite"/>
    </source>
</evidence>
<feature type="compositionally biased region" description="Polar residues" evidence="1">
    <location>
        <begin position="143"/>
        <end position="158"/>
    </location>
</feature>
<feature type="compositionally biased region" description="Basic residues" evidence="1">
    <location>
        <begin position="111"/>
        <end position="121"/>
    </location>
</feature>
<accession>A0A8B7XVN6</accession>
<feature type="region of interest" description="Disordered" evidence="1">
    <location>
        <begin position="426"/>
        <end position="555"/>
    </location>
</feature>
<sequence>MFQIGEEDFSFGDDEDFWSEALEVEAAATAANSNKPVASSNIPAGSFATRSHLHQIQTGSEKALPSRGAGPSAQALGQNAMGVGTTLNGPPVARTLQVTNKDLSTTPGNPTKRKFSFKQKSPHNTTVPPVNTGLGASKRAKLDSQTPTTFNNSRQQVASDKPGAAQDLNKIVQTQAGVNMGNLKAQTTQISGAPKCKQPITNSKATTERQGQSMNNRTSAPQFLQQNTNKNLLDSNCRESQFTNGPLAGKDHQTTPARGTSNSRVEGQQPNNATSKATGGLPFEFEDNFIADIDLSEDYFDWNLATEPCNTTTISSNTKSAVTFSNHLNPPTSTQRPPHNLRSSFSGPSTPTSPAASHTPEYSISNLNMQNHSINPPVHLNRLRPCAAQGGMLQSTGLQNNSLSRIAPSTQLNNASQSATRFSLPLTAQTSRPSLLNQTRQFQGNPTRMNFQPRTPSPSFSAPRPSTQGSGPPRYTSPSPQSLGRGAAQGATCMSTLRTPNIRPLTANNLTPRPFTPNPRFHNSGRPSQSGPSQGDRPFTTHGVKPQGRGMATPQTPLLTSRVAQLFQTPTTGNAGPSRTRVRKFPGPAGVLPKLTQGQKLNDIKLPSPESDPDKPGTSSDKQEEFDSSQDVIGDTDFTHGAWLTMKADLGLDEDDPCSLLAKNNIALVLRKASLKQLAKNKVPHLCVLIKAVTFDADASVVLRDPTGEMQGTMHRRLVEEHQAELKPGSVLVLRQVGVLSPSLRNHYLNITPSNLIQIYPSESSGSSRSSQRTPKSRPPRPSQRPDKEGQSAEVDKNTPKGSRSLATKRRDLSGGMKNGTLVESSPEDSVESRKRFCSPELKTTCTSSGSRGAGEGERLDANHQASSRPGVRLVEETTLSSRDRSTTGRSKYLLERETTLSSNGRTVTKQTCPQKSISIASSSVASGVNSTGPNSDIPKSDDFTDLLADIGDDFFDDF</sequence>
<organism evidence="3 4">
    <name type="scientific">Acanthaster planci</name>
    <name type="common">Crown-of-thorns starfish</name>
    <dbReference type="NCBI Taxonomy" id="133434"/>
    <lineage>
        <taxon>Eukaryota</taxon>
        <taxon>Metazoa</taxon>
        <taxon>Echinodermata</taxon>
        <taxon>Eleutherozoa</taxon>
        <taxon>Asterozoa</taxon>
        <taxon>Asteroidea</taxon>
        <taxon>Valvatacea</taxon>
        <taxon>Valvatida</taxon>
        <taxon>Acanthasteridae</taxon>
        <taxon>Acanthaster</taxon>
    </lineage>
</organism>
<dbReference type="GeneID" id="110975817"/>
<feature type="region of interest" description="Disordered" evidence="1">
    <location>
        <begin position="101"/>
        <end position="163"/>
    </location>
</feature>
<feature type="region of interest" description="Disordered" evidence="1">
    <location>
        <begin position="189"/>
        <end position="223"/>
    </location>
</feature>
<dbReference type="OrthoDB" id="21443at2759"/>
<dbReference type="KEGG" id="aplc:110975817"/>
<gene>
    <name evidence="4 5" type="primary">LOC110975817</name>
</gene>